<dbReference type="PANTHER" id="PTHR46268:SF6">
    <property type="entry name" value="UNIVERSAL STRESS PROTEIN UP12"/>
    <property type="match status" value="1"/>
</dbReference>
<dbReference type="HOGENOM" id="CLU_049301_19_1_2"/>
<dbReference type="InterPro" id="IPR006016">
    <property type="entry name" value="UspA"/>
</dbReference>
<dbReference type="SUPFAM" id="SSF52402">
    <property type="entry name" value="Adenine nucleotide alpha hydrolases-like"/>
    <property type="match status" value="1"/>
</dbReference>
<keyword evidence="4" id="KW-1185">Reference proteome</keyword>
<evidence type="ECO:0000313" key="3">
    <source>
        <dbReference type="EMBL" id="AHG02071.1"/>
    </source>
</evidence>
<accession>W0JTZ2</accession>
<dbReference type="KEGG" id="hlr:HALLA_01845"/>
<geneLocation type="plasmid" evidence="3">
    <name>unnamed</name>
</geneLocation>
<protein>
    <submittedName>
        <fullName evidence="3">Universal stress protein UspA</fullName>
    </submittedName>
</protein>
<reference evidence="3 4" key="1">
    <citation type="submission" date="2014-01" db="EMBL/GenBank/DDBJ databases">
        <authorList>
            <consortium name="DOE Joint Genome Institute"/>
            <person name="Anderson I."/>
            <person name="Huntemann M."/>
            <person name="Han J."/>
            <person name="Chen A."/>
            <person name="Kyrpides N."/>
            <person name="Mavromatis K."/>
            <person name="Markowitz V."/>
            <person name="Palaniappan K."/>
            <person name="Ivanova N."/>
            <person name="Schaumberg A."/>
            <person name="Pati A."/>
            <person name="Liolios K."/>
            <person name="Nordberg H.P."/>
            <person name="Cantor M.N."/>
            <person name="Hua S.X."/>
            <person name="Woyke T."/>
        </authorList>
    </citation>
    <scope>NUCLEOTIDE SEQUENCE [LARGE SCALE GENOMIC DNA]</scope>
    <source>
        <strain evidence="3 4">XH-48</strain>
        <plasmid evidence="4">2</plasmid>
    </source>
</reference>
<name>W0JTZ2_9EURY</name>
<dbReference type="eggNOG" id="arCOG03050">
    <property type="taxonomic scope" value="Archaea"/>
</dbReference>
<dbReference type="AlphaFoldDB" id="W0JTZ2"/>
<gene>
    <name evidence="3" type="ORF">HALLA_01845</name>
</gene>
<organism evidence="3 4">
    <name type="scientific">Halostagnicola larsenii XH-48</name>
    <dbReference type="NCBI Taxonomy" id="797299"/>
    <lineage>
        <taxon>Archaea</taxon>
        <taxon>Methanobacteriati</taxon>
        <taxon>Methanobacteriota</taxon>
        <taxon>Stenosarchaea group</taxon>
        <taxon>Halobacteria</taxon>
        <taxon>Halobacteriales</taxon>
        <taxon>Natrialbaceae</taxon>
        <taxon>Halostagnicola</taxon>
    </lineage>
</organism>
<sequence>MTILAAVGEAHRSNEVVSIGYDLATAYDDDLIVLHVIPDEDFEEHKAEIERQSHGVQDFSFTQEEESAARFSERVVDRSLEEYDYDRITTKGRVGDPASAIFTEARSVDPRYLVIGGRQRSPVGKAIFGSVTQDILLRSDWPVVTAMVE</sequence>
<dbReference type="RefSeq" id="WP_049954857.1">
    <property type="nucleotide sequence ID" value="NZ_CP007057.1"/>
</dbReference>
<dbReference type="Pfam" id="PF00582">
    <property type="entry name" value="Usp"/>
    <property type="match status" value="1"/>
</dbReference>
<evidence type="ECO:0000313" key="4">
    <source>
        <dbReference type="Proteomes" id="UP000019024"/>
    </source>
</evidence>
<dbReference type="Gene3D" id="3.40.50.620">
    <property type="entry name" value="HUPs"/>
    <property type="match status" value="1"/>
</dbReference>
<comment type="similarity">
    <text evidence="1">Belongs to the universal stress protein A family.</text>
</comment>
<dbReference type="CDD" id="cd00293">
    <property type="entry name" value="USP-like"/>
    <property type="match status" value="1"/>
</dbReference>
<keyword evidence="3" id="KW-0614">Plasmid</keyword>
<dbReference type="EMBL" id="CP007057">
    <property type="protein sequence ID" value="AHG02071.1"/>
    <property type="molecule type" value="Genomic_DNA"/>
</dbReference>
<dbReference type="GeneID" id="25147413"/>
<dbReference type="Proteomes" id="UP000019024">
    <property type="component" value="Plasmid unnamed2"/>
</dbReference>
<evidence type="ECO:0000256" key="1">
    <source>
        <dbReference type="ARBA" id="ARBA00008791"/>
    </source>
</evidence>
<dbReference type="InterPro" id="IPR014729">
    <property type="entry name" value="Rossmann-like_a/b/a_fold"/>
</dbReference>
<evidence type="ECO:0000259" key="2">
    <source>
        <dbReference type="Pfam" id="PF00582"/>
    </source>
</evidence>
<dbReference type="PANTHER" id="PTHR46268">
    <property type="entry name" value="STRESS RESPONSE PROTEIN NHAX"/>
    <property type="match status" value="1"/>
</dbReference>
<feature type="domain" description="UspA" evidence="2">
    <location>
        <begin position="2"/>
        <end position="144"/>
    </location>
</feature>
<dbReference type="OrthoDB" id="307404at2157"/>
<proteinExistence type="inferred from homology"/>